<dbReference type="Proteomes" id="UP000770661">
    <property type="component" value="Unassembled WGS sequence"/>
</dbReference>
<name>A0A8J4XWZ0_CHIOP</name>
<organism evidence="1 2">
    <name type="scientific">Chionoecetes opilio</name>
    <name type="common">Atlantic snow crab</name>
    <name type="synonym">Cancer opilio</name>
    <dbReference type="NCBI Taxonomy" id="41210"/>
    <lineage>
        <taxon>Eukaryota</taxon>
        <taxon>Metazoa</taxon>
        <taxon>Ecdysozoa</taxon>
        <taxon>Arthropoda</taxon>
        <taxon>Crustacea</taxon>
        <taxon>Multicrustacea</taxon>
        <taxon>Malacostraca</taxon>
        <taxon>Eumalacostraca</taxon>
        <taxon>Eucarida</taxon>
        <taxon>Decapoda</taxon>
        <taxon>Pleocyemata</taxon>
        <taxon>Brachyura</taxon>
        <taxon>Eubrachyura</taxon>
        <taxon>Majoidea</taxon>
        <taxon>Majidae</taxon>
        <taxon>Chionoecetes</taxon>
    </lineage>
</organism>
<comment type="caution">
    <text evidence="1">The sequence shown here is derived from an EMBL/GenBank/DDBJ whole genome shotgun (WGS) entry which is preliminary data.</text>
</comment>
<dbReference type="AlphaFoldDB" id="A0A8J4XWZ0"/>
<reference evidence="1" key="1">
    <citation type="submission" date="2020-07" db="EMBL/GenBank/DDBJ databases">
        <title>The High-quality genome of the commercially important snow crab, Chionoecetes opilio.</title>
        <authorList>
            <person name="Jeong J.-H."/>
            <person name="Ryu S."/>
        </authorList>
    </citation>
    <scope>NUCLEOTIDE SEQUENCE</scope>
    <source>
        <strain evidence="1">MADBK_172401_WGS</strain>
        <tissue evidence="1">Digestive gland</tissue>
    </source>
</reference>
<protein>
    <submittedName>
        <fullName evidence="1">Uncharacterized protein</fullName>
    </submittedName>
</protein>
<evidence type="ECO:0000313" key="2">
    <source>
        <dbReference type="Proteomes" id="UP000770661"/>
    </source>
</evidence>
<gene>
    <name evidence="1" type="ORF">GWK47_012861</name>
</gene>
<accession>A0A8J4XWZ0</accession>
<dbReference type="EMBL" id="JACEEZ010020087">
    <property type="protein sequence ID" value="KAG0715032.1"/>
    <property type="molecule type" value="Genomic_DNA"/>
</dbReference>
<sequence>MRQTQWRRDRTRRATGDALAVRSYSRHTFLDKGNKAYAEDCTDPATDVTGRTRCAASTWHWTTVSPGVVDGRSAWPLTKPRQCSSPGGKTSPTCLRLIYSLRVDHSRFTDPSPSLGCVRHISHLLHAKGVEVLYKAQVRLLMEYSPLAWSSCPPSYLATLDRFQRRAQRLVNGKRPHLAPESFQPLQDVAGLCVMHKALNLRTLQLAAIKFLRPPPPLHSTRVAPYRQEQVTVPFSRTEHHLRSFLPRYGCLWNQLVRQTDLHHHASLQDFKRRVKSWLMA</sequence>
<evidence type="ECO:0000313" key="1">
    <source>
        <dbReference type="EMBL" id="KAG0715032.1"/>
    </source>
</evidence>
<keyword evidence="2" id="KW-1185">Reference proteome</keyword>
<proteinExistence type="predicted"/>
<dbReference type="OrthoDB" id="7480422at2759"/>